<protein>
    <recommendedName>
        <fullName evidence="4">DUF2207 domain-containing protein</fullName>
    </recommendedName>
</protein>
<evidence type="ECO:0000256" key="1">
    <source>
        <dbReference type="SAM" id="Phobius"/>
    </source>
</evidence>
<gene>
    <name evidence="2" type="ORF">OGH68_34145</name>
</gene>
<dbReference type="EMBL" id="CP107567">
    <property type="protein sequence ID" value="UYQ66005.1"/>
    <property type="molecule type" value="Genomic_DNA"/>
</dbReference>
<reference evidence="2" key="1">
    <citation type="submission" date="2022-10" db="EMBL/GenBank/DDBJ databases">
        <title>Cytochrome P450 Catalyzes Benzene Ring Formation in the Biosynthesis of Trialkyl-Substituted Aromatic Polyketides.</title>
        <authorList>
            <person name="Zhao E."/>
            <person name="Ge H."/>
        </authorList>
    </citation>
    <scope>NUCLEOTIDE SEQUENCE</scope>
    <source>
        <strain evidence="2">NA0869</strain>
    </source>
</reference>
<evidence type="ECO:0008006" key="4">
    <source>
        <dbReference type="Google" id="ProtNLM"/>
    </source>
</evidence>
<keyword evidence="3" id="KW-1185">Reference proteome</keyword>
<evidence type="ECO:0000313" key="2">
    <source>
        <dbReference type="EMBL" id="UYQ66005.1"/>
    </source>
</evidence>
<name>A0ABY6IG68_STRPE</name>
<dbReference type="Proteomes" id="UP001163878">
    <property type="component" value="Chromosome"/>
</dbReference>
<dbReference type="RefSeq" id="WP_264249366.1">
    <property type="nucleotide sequence ID" value="NZ_CP107567.1"/>
</dbReference>
<keyword evidence="1" id="KW-0472">Membrane</keyword>
<accession>A0ABY6IG68</accession>
<sequence length="55" mass="5803">MSLFLLLVLAAVVLGIIGVVVEGLFYLLIIGAGVLLVAVLLLGLRMGRRTGRSPR</sequence>
<organism evidence="2 3">
    <name type="scientific">Streptomyces peucetius</name>
    <dbReference type="NCBI Taxonomy" id="1950"/>
    <lineage>
        <taxon>Bacteria</taxon>
        <taxon>Bacillati</taxon>
        <taxon>Actinomycetota</taxon>
        <taxon>Actinomycetes</taxon>
        <taxon>Kitasatosporales</taxon>
        <taxon>Streptomycetaceae</taxon>
        <taxon>Streptomyces</taxon>
    </lineage>
</organism>
<feature type="transmembrane region" description="Helical" evidence="1">
    <location>
        <begin position="25"/>
        <end position="44"/>
    </location>
</feature>
<evidence type="ECO:0000313" key="3">
    <source>
        <dbReference type="Proteomes" id="UP001163878"/>
    </source>
</evidence>
<keyword evidence="1" id="KW-1133">Transmembrane helix</keyword>
<keyword evidence="1" id="KW-0812">Transmembrane</keyword>
<proteinExistence type="predicted"/>